<name>A0A0E9RM12_ANGAN</name>
<reference evidence="1" key="1">
    <citation type="submission" date="2014-11" db="EMBL/GenBank/DDBJ databases">
        <authorList>
            <person name="Amaro Gonzalez C."/>
        </authorList>
    </citation>
    <scope>NUCLEOTIDE SEQUENCE</scope>
</reference>
<sequence>MSHDLFGAIHMRAWSNIQVKIKLTS</sequence>
<evidence type="ECO:0000313" key="1">
    <source>
        <dbReference type="EMBL" id="JAH29373.1"/>
    </source>
</evidence>
<organism evidence="1">
    <name type="scientific">Anguilla anguilla</name>
    <name type="common">European freshwater eel</name>
    <name type="synonym">Muraena anguilla</name>
    <dbReference type="NCBI Taxonomy" id="7936"/>
    <lineage>
        <taxon>Eukaryota</taxon>
        <taxon>Metazoa</taxon>
        <taxon>Chordata</taxon>
        <taxon>Craniata</taxon>
        <taxon>Vertebrata</taxon>
        <taxon>Euteleostomi</taxon>
        <taxon>Actinopterygii</taxon>
        <taxon>Neopterygii</taxon>
        <taxon>Teleostei</taxon>
        <taxon>Anguilliformes</taxon>
        <taxon>Anguillidae</taxon>
        <taxon>Anguilla</taxon>
    </lineage>
</organism>
<dbReference type="EMBL" id="GBXM01079204">
    <property type="protein sequence ID" value="JAH29373.1"/>
    <property type="molecule type" value="Transcribed_RNA"/>
</dbReference>
<accession>A0A0E9RM12</accession>
<proteinExistence type="predicted"/>
<reference evidence="1" key="2">
    <citation type="journal article" date="2015" name="Fish Shellfish Immunol.">
        <title>Early steps in the European eel (Anguilla anguilla)-Vibrio vulnificus interaction in the gills: Role of the RtxA13 toxin.</title>
        <authorList>
            <person name="Callol A."/>
            <person name="Pajuelo D."/>
            <person name="Ebbesson L."/>
            <person name="Teles M."/>
            <person name="MacKenzie S."/>
            <person name="Amaro C."/>
        </authorList>
    </citation>
    <scope>NUCLEOTIDE SEQUENCE</scope>
</reference>
<dbReference type="AlphaFoldDB" id="A0A0E9RM12"/>
<protein>
    <submittedName>
        <fullName evidence="1">Uncharacterized protein</fullName>
    </submittedName>
</protein>